<feature type="transmembrane region" description="Helical" evidence="1">
    <location>
        <begin position="12"/>
        <end position="32"/>
    </location>
</feature>
<feature type="transmembrane region" description="Helical" evidence="1">
    <location>
        <begin position="44"/>
        <end position="65"/>
    </location>
</feature>
<protein>
    <submittedName>
        <fullName evidence="2">Uncharacterized protein</fullName>
    </submittedName>
</protein>
<evidence type="ECO:0000313" key="3">
    <source>
        <dbReference type="Proteomes" id="UP001187531"/>
    </source>
</evidence>
<keyword evidence="1" id="KW-1133">Transmembrane helix</keyword>
<dbReference type="AlphaFoldDB" id="A0AA88KV99"/>
<reference evidence="2" key="1">
    <citation type="submission" date="2023-07" db="EMBL/GenBank/DDBJ databases">
        <title>Chromosome-level genome assembly of Artemia franciscana.</title>
        <authorList>
            <person name="Jo E."/>
        </authorList>
    </citation>
    <scope>NUCLEOTIDE SEQUENCE</scope>
    <source>
        <tissue evidence="2">Whole body</tissue>
    </source>
</reference>
<accession>A0AA88KV99</accession>
<proteinExistence type="predicted"/>
<sequence>MCSGFKCTKTSLVVLNIIYIVVSFILIGVAAYGKASSLVTSLPVIGGITACGIFLLLTAILGLGWNQSDNGTRHDVQELFGCCGFSNVTEPDRPSCPQKCCPDDKQGCCESGSLWLSECRCSPCHVALSEVIGSAFRASGGLGLFFSFTEIVGFVLTYKFRVNLQLNSGSPTTFN</sequence>
<evidence type="ECO:0000256" key="1">
    <source>
        <dbReference type="SAM" id="Phobius"/>
    </source>
</evidence>
<dbReference type="EMBL" id="JAVRJZ010000082">
    <property type="protein sequence ID" value="KAK2703601.1"/>
    <property type="molecule type" value="Genomic_DNA"/>
</dbReference>
<comment type="caution">
    <text evidence="2">The sequence shown here is derived from an EMBL/GenBank/DDBJ whole genome shotgun (WGS) entry which is preliminary data.</text>
</comment>
<keyword evidence="3" id="KW-1185">Reference proteome</keyword>
<gene>
    <name evidence="2" type="ORF">QYM36_018000</name>
</gene>
<keyword evidence="1" id="KW-0812">Transmembrane</keyword>
<dbReference type="Proteomes" id="UP001187531">
    <property type="component" value="Unassembled WGS sequence"/>
</dbReference>
<name>A0AA88KV99_ARTSF</name>
<keyword evidence="1" id="KW-0472">Membrane</keyword>
<organism evidence="2 3">
    <name type="scientific">Artemia franciscana</name>
    <name type="common">Brine shrimp</name>
    <name type="synonym">Artemia sanfranciscana</name>
    <dbReference type="NCBI Taxonomy" id="6661"/>
    <lineage>
        <taxon>Eukaryota</taxon>
        <taxon>Metazoa</taxon>
        <taxon>Ecdysozoa</taxon>
        <taxon>Arthropoda</taxon>
        <taxon>Crustacea</taxon>
        <taxon>Branchiopoda</taxon>
        <taxon>Anostraca</taxon>
        <taxon>Artemiidae</taxon>
        <taxon>Artemia</taxon>
    </lineage>
</organism>
<evidence type="ECO:0000313" key="2">
    <source>
        <dbReference type="EMBL" id="KAK2703601.1"/>
    </source>
</evidence>